<gene>
    <name evidence="5" type="ORF">ROHU_016454</name>
</gene>
<accession>A0A498NJL7</accession>
<dbReference type="Gene3D" id="3.40.50.300">
    <property type="entry name" value="P-loop containing nucleotide triphosphate hydrolases"/>
    <property type="match status" value="1"/>
</dbReference>
<dbReference type="STRING" id="84645.A0A498NJL7"/>
<dbReference type="SUPFAM" id="SSF52540">
    <property type="entry name" value="P-loop containing nucleoside triphosphate hydrolases"/>
    <property type="match status" value="1"/>
</dbReference>
<feature type="region of interest" description="Disordered" evidence="3">
    <location>
        <begin position="347"/>
        <end position="403"/>
    </location>
</feature>
<keyword evidence="2" id="KW-0175">Coiled coil</keyword>
<proteinExistence type="evidence at protein level"/>
<feature type="region of interest" description="Disordered" evidence="3">
    <location>
        <begin position="153"/>
        <end position="179"/>
    </location>
</feature>
<evidence type="ECO:0000259" key="4">
    <source>
        <dbReference type="Pfam" id="PF10223"/>
    </source>
</evidence>
<evidence type="ECO:0000313" key="6">
    <source>
        <dbReference type="Proteomes" id="UP000290572"/>
    </source>
</evidence>
<dbReference type="InterPro" id="IPR027417">
    <property type="entry name" value="P-loop_NTPase"/>
</dbReference>
<dbReference type="Pfam" id="PF03215">
    <property type="entry name" value="Rad17"/>
    <property type="match status" value="1"/>
</dbReference>
<keyword evidence="7" id="KW-1267">Proteomics identification</keyword>
<dbReference type="PANTHER" id="PTHR21184">
    <property type="entry name" value="MENORIN (DENDRITIC BRANCHING PROTEIN)"/>
    <property type="match status" value="1"/>
</dbReference>
<comment type="similarity">
    <text evidence="1">Belongs to the menorin family.</text>
</comment>
<evidence type="ECO:0000256" key="1">
    <source>
        <dbReference type="ARBA" id="ARBA00044953"/>
    </source>
</evidence>
<organism evidence="5 6">
    <name type="scientific">Labeo rohita</name>
    <name type="common">Indian major carp</name>
    <name type="synonym">Cyprinus rohita</name>
    <dbReference type="NCBI Taxonomy" id="84645"/>
    <lineage>
        <taxon>Eukaryota</taxon>
        <taxon>Metazoa</taxon>
        <taxon>Chordata</taxon>
        <taxon>Craniata</taxon>
        <taxon>Vertebrata</taxon>
        <taxon>Euteleostomi</taxon>
        <taxon>Actinopterygii</taxon>
        <taxon>Neopterygii</taxon>
        <taxon>Teleostei</taxon>
        <taxon>Ostariophysi</taxon>
        <taxon>Cypriniformes</taxon>
        <taxon>Cyprinidae</taxon>
        <taxon>Labeoninae</taxon>
        <taxon>Labeonini</taxon>
        <taxon>Labeo</taxon>
    </lineage>
</organism>
<name>A0A498NJL7_LABRO</name>
<comment type="caution">
    <text evidence="5">The sequence shown here is derived from an EMBL/GenBank/DDBJ whole genome shotgun (WGS) entry which is preliminary data.</text>
</comment>
<dbReference type="InterPro" id="IPR019356">
    <property type="entry name" value="Menorin_dom"/>
</dbReference>
<reference evidence="5 6" key="1">
    <citation type="submission" date="2018-03" db="EMBL/GenBank/DDBJ databases">
        <title>Draft genome sequence of Rohu Carp (Labeo rohita).</title>
        <authorList>
            <person name="Das P."/>
            <person name="Kushwaha B."/>
            <person name="Joshi C.G."/>
            <person name="Kumar D."/>
            <person name="Nagpure N.S."/>
            <person name="Sahoo L."/>
            <person name="Das S.P."/>
            <person name="Bit A."/>
            <person name="Patnaik S."/>
            <person name="Meher P.K."/>
            <person name="Jayasankar P."/>
            <person name="Koringa P.G."/>
            <person name="Patel N.V."/>
            <person name="Hinsu A.T."/>
            <person name="Kumar R."/>
            <person name="Pandey M."/>
            <person name="Agarwal S."/>
            <person name="Srivastava S."/>
            <person name="Singh M."/>
            <person name="Iquebal M.A."/>
            <person name="Jaiswal S."/>
            <person name="Angadi U.B."/>
            <person name="Kumar N."/>
            <person name="Raza M."/>
            <person name="Shah T.M."/>
            <person name="Rai A."/>
            <person name="Jena J.K."/>
        </authorList>
    </citation>
    <scope>NUCLEOTIDE SEQUENCE [LARGE SCALE GENOMIC DNA]</scope>
    <source>
        <strain evidence="5">DASCIFA01</strain>
        <tissue evidence="5">Testis</tissue>
    </source>
</reference>
<feature type="compositionally biased region" description="Basic residues" evidence="3">
    <location>
        <begin position="153"/>
        <end position="168"/>
    </location>
</feature>
<feature type="coiled-coil region" evidence="2">
    <location>
        <begin position="419"/>
        <end position="453"/>
    </location>
</feature>
<feature type="coiled-coil region" evidence="2">
    <location>
        <begin position="581"/>
        <end position="611"/>
    </location>
</feature>
<dbReference type="EMBL" id="QBIY01011429">
    <property type="protein sequence ID" value="RXN32025.1"/>
    <property type="molecule type" value="Genomic_DNA"/>
</dbReference>
<sequence length="930" mass="104480">MTWAELAVHKKKVEEVESWLRVHLDKSKKGGAILLLTGPSGCGKTATVRVLAKDLGFQIQEWSNPSTTSQYKTEDLFTQSFDPGISKPILQATRVLARYTQSSGRISVPDKGALDLLCSGSSGDIRSAINSLQFSSLTDNCLEKRLWASKKGKSAAKPAVRAKGRSKSSKSTDMQDESPAIGGKDASLFLFRALGKILYCKRESYESSQAPKLPPHLADHQRDKLLVDPELVIERSHMSGEFFNLYLHQNYPDFYSDVEDIARASEYLSDADFLTAEWSYRENYLTAQSLFLNFCLTPVSLLTELVPYLAKLTNPMRNQAQIAFIQNVGHLSQKRVPGRLRLEALNDKDPGILDADSENEDSSAAQSLNPESTPASATTEPNLPNSQDPSGELSASQPQPTSTEALLDEEDLLIEEYDKSSSDDTSEELQRRLQEVTEEVELLRTELEVTHRHLEGKHEALRILQGQEVNALQWEITFNQVQFKNVENSWSLKYDRVLAENEALKKALGEKMKEHQEQRTENASLSQKCLELLSMLSAKERRDYQRTQPSCSLRTDGSALELAVYGACQCNSNGGEPCSCARSAAASRKQVLQLKQELEEQQKRKEEAFVMMDAFRIAFEQQLRRVGENVLRQAENDRHQTHYQRHERVIASLGVCYLKLQSLSNSKGSMSEHTLEYFVNKGTIQTKDAADIEWYHAANSKSKLTEALQGSAQMIEADILLRGRDPKDPIMAHPPDNDSDIALQDWLKEVVKSDKGIKLDFKSLAAVSPSMILLEEVRDQLQGPVWINADILPGPGGKATPLDPHVFLQEVAQRSKNDVLSLGWTTGFDVNADNPGYSWEMVQQMEALCGSLMQPVTFPVRAALLPVSFPQFQWLLKQSDRYSLTVWTGQHDILKVEDLVLYRQNFSKTRIYYDLLESQMKQFKGLPGYS</sequence>
<keyword evidence="6" id="KW-1185">Reference proteome</keyword>
<evidence type="ECO:0000313" key="5">
    <source>
        <dbReference type="EMBL" id="RXN32025.1"/>
    </source>
</evidence>
<evidence type="ECO:0000256" key="3">
    <source>
        <dbReference type="SAM" id="MobiDB-lite"/>
    </source>
</evidence>
<evidence type="ECO:0007829" key="7">
    <source>
        <dbReference type="PeptideAtlas" id="A0A498NJL7"/>
    </source>
</evidence>
<dbReference type="AlphaFoldDB" id="A0A498NJL7"/>
<dbReference type="Proteomes" id="UP000290572">
    <property type="component" value="Unassembled WGS sequence"/>
</dbReference>
<evidence type="ECO:0000256" key="2">
    <source>
        <dbReference type="SAM" id="Coils"/>
    </source>
</evidence>
<feature type="compositionally biased region" description="Polar residues" evidence="3">
    <location>
        <begin position="362"/>
        <end position="403"/>
    </location>
</feature>
<dbReference type="PANTHER" id="PTHR21184:SF3">
    <property type="entry name" value="PROTEIN FAM151B"/>
    <property type="match status" value="1"/>
</dbReference>
<dbReference type="GO" id="GO:0005615">
    <property type="term" value="C:extracellular space"/>
    <property type="evidence" value="ECO:0007669"/>
    <property type="project" value="TreeGrafter"/>
</dbReference>
<feature type="domain" description="Menorin-like" evidence="4">
    <location>
        <begin position="688"/>
        <end position="919"/>
    </location>
</feature>
<protein>
    <submittedName>
        <fullName evidence="5">Cell cycle checkpoint RAD17-like protein</fullName>
    </submittedName>
</protein>
<dbReference type="Pfam" id="PF10223">
    <property type="entry name" value="Menorin_N"/>
    <property type="match status" value="1"/>
</dbReference>